<sequence length="39" mass="4508">MSGVWMLQRFIHIPNDSGGNPSFQKHRLKFEGVMLHQAL</sequence>
<evidence type="ECO:0000313" key="2">
    <source>
        <dbReference type="Proteomes" id="UP000004318"/>
    </source>
</evidence>
<name>A3U3I2_PSEBH</name>
<gene>
    <name evidence="1" type="ORF">OB2597_18686</name>
</gene>
<dbReference type="HOGENOM" id="CLU_3313650_0_0_5"/>
<comment type="caution">
    <text evidence="1">The sequence shown here is derived from an EMBL/GenBank/DDBJ whole genome shotgun (WGS) entry which is preliminary data.</text>
</comment>
<dbReference type="Proteomes" id="UP000004318">
    <property type="component" value="Unassembled WGS sequence"/>
</dbReference>
<protein>
    <submittedName>
        <fullName evidence="1">Uncharacterized protein</fullName>
    </submittedName>
</protein>
<keyword evidence="2" id="KW-1185">Reference proteome</keyword>
<dbReference type="AlphaFoldDB" id="A3U3I2"/>
<dbReference type="EMBL" id="AAMO01000015">
    <property type="protein sequence ID" value="EAQ01318.1"/>
    <property type="molecule type" value="Genomic_DNA"/>
</dbReference>
<reference evidence="1 2" key="1">
    <citation type="journal article" date="2010" name="J. Bacteriol.">
        <title>Genome sequences of Oceanicola granulosus HTCC2516(T) and Oceanicola batsensis HTCC2597(TDelta).</title>
        <authorList>
            <person name="Thrash J.C."/>
            <person name="Cho J.C."/>
            <person name="Vergin K.L."/>
            <person name="Giovannoni S.J."/>
        </authorList>
    </citation>
    <scope>NUCLEOTIDE SEQUENCE [LARGE SCALE GENOMIC DNA]</scope>
    <source>
        <strain evidence="2">ATCC BAA-863 / DSM 15984 / KCTC 12145 / HTCC2597</strain>
    </source>
</reference>
<evidence type="ECO:0000313" key="1">
    <source>
        <dbReference type="EMBL" id="EAQ01318.1"/>
    </source>
</evidence>
<organism evidence="1 2">
    <name type="scientific">Pseudooceanicola batsensis (strain ATCC BAA-863 / DSM 15984 / KCTC 12145 / HTCC2597)</name>
    <name type="common">Oceanicola batsensis</name>
    <dbReference type="NCBI Taxonomy" id="252305"/>
    <lineage>
        <taxon>Bacteria</taxon>
        <taxon>Pseudomonadati</taxon>
        <taxon>Pseudomonadota</taxon>
        <taxon>Alphaproteobacteria</taxon>
        <taxon>Rhodobacterales</taxon>
        <taxon>Paracoccaceae</taxon>
        <taxon>Pseudooceanicola</taxon>
    </lineage>
</organism>
<proteinExistence type="predicted"/>
<accession>A3U3I2</accession>